<dbReference type="InterPro" id="IPR027417">
    <property type="entry name" value="P-loop_NTPase"/>
</dbReference>
<organism evidence="10 11">
    <name type="scientific">Oesophagostomum dentatum</name>
    <name type="common">Nodular worm</name>
    <dbReference type="NCBI Taxonomy" id="61180"/>
    <lineage>
        <taxon>Eukaryota</taxon>
        <taxon>Metazoa</taxon>
        <taxon>Ecdysozoa</taxon>
        <taxon>Nematoda</taxon>
        <taxon>Chromadorea</taxon>
        <taxon>Rhabditida</taxon>
        <taxon>Rhabditina</taxon>
        <taxon>Rhabditomorpha</taxon>
        <taxon>Strongyloidea</taxon>
        <taxon>Strongylidae</taxon>
        <taxon>Oesophagostomum</taxon>
    </lineage>
</organism>
<keyword evidence="7" id="KW-1133">Transmembrane helix</keyword>
<evidence type="ECO:0000256" key="2">
    <source>
        <dbReference type="ARBA" id="ARBA00005814"/>
    </source>
</evidence>
<protein>
    <submittedName>
        <fullName evidence="10">ABC transporter, ATP-binding protein</fullName>
    </submittedName>
</protein>
<dbReference type="Pfam" id="PF00005">
    <property type="entry name" value="ABC_tran"/>
    <property type="match status" value="1"/>
</dbReference>
<comment type="subcellular location">
    <subcellularLocation>
        <location evidence="1">Membrane</location>
        <topology evidence="1">Multi-pass membrane protein</topology>
    </subcellularLocation>
</comment>
<keyword evidence="5" id="KW-0547">Nucleotide-binding</keyword>
<evidence type="ECO:0000256" key="5">
    <source>
        <dbReference type="ARBA" id="ARBA00022741"/>
    </source>
</evidence>
<dbReference type="GO" id="GO:0005886">
    <property type="term" value="C:plasma membrane"/>
    <property type="evidence" value="ECO:0007669"/>
    <property type="project" value="TreeGrafter"/>
</dbReference>
<comment type="similarity">
    <text evidence="2">Belongs to the ABC transporter superfamily. ABCG family. Eye pigment precursor importer (TC 3.A.1.204) subfamily.</text>
</comment>
<dbReference type="InterPro" id="IPR017871">
    <property type="entry name" value="ABC_transporter-like_CS"/>
</dbReference>
<evidence type="ECO:0000313" key="11">
    <source>
        <dbReference type="Proteomes" id="UP000053660"/>
    </source>
</evidence>
<dbReference type="GO" id="GO:0016887">
    <property type="term" value="F:ATP hydrolysis activity"/>
    <property type="evidence" value="ECO:0007669"/>
    <property type="project" value="InterPro"/>
</dbReference>
<sequence length="380" mass="42158">MGRLPNMPLYLYNNREVSSAPQLMHLSWQGINVQVERKRRFWNRCFHTASESKNSNPITVLNKVNGIARPGELLAIMGASGAGKTCLLNVLAHRNLNNMHVQGTVRVNQQPVTKSFMRTACAYVQQDDCFIGSLTVKEHLLFNAILRMGDGYRTKKQLKKVHEVMNDLGLDDCADCVIGTRTVKGISGGEKKRVAFASEILTSPPILLCDEPTSGLDSFLALQVINVLKKLATSKSMTIIFTIHQPSSQVFELFDSIYIMAEGRIAFCGSRSEAADFWNGIGRPLPRNFNPADHYISSVAVESDAQRRNSIAAICDAYDASEYGSKLRATVQREAFTWNGDASDSRLGIPIDAVPVLIRISYISELVSFRNLLETKDLLV</sequence>
<dbReference type="InterPro" id="IPR050352">
    <property type="entry name" value="ABCG_transporters"/>
</dbReference>
<dbReference type="Pfam" id="PF19055">
    <property type="entry name" value="ABC2_membrane_7"/>
    <property type="match status" value="1"/>
</dbReference>
<keyword evidence="6 10" id="KW-0067">ATP-binding</keyword>
<evidence type="ECO:0000256" key="6">
    <source>
        <dbReference type="ARBA" id="ARBA00022840"/>
    </source>
</evidence>
<dbReference type="PROSITE" id="PS50893">
    <property type="entry name" value="ABC_TRANSPORTER_2"/>
    <property type="match status" value="1"/>
</dbReference>
<feature type="domain" description="ABC transporter" evidence="9">
    <location>
        <begin position="46"/>
        <end position="287"/>
    </location>
</feature>
<reference evidence="10 11" key="1">
    <citation type="submission" date="2014-03" db="EMBL/GenBank/DDBJ databases">
        <title>Draft genome of the hookworm Oesophagostomum dentatum.</title>
        <authorList>
            <person name="Mitreva M."/>
        </authorList>
    </citation>
    <scope>NUCLEOTIDE SEQUENCE [LARGE SCALE GENOMIC DNA]</scope>
    <source>
        <strain evidence="10 11">OD-Hann</strain>
    </source>
</reference>
<keyword evidence="3" id="KW-0813">Transport</keyword>
<accession>A0A0B1SBE7</accession>
<evidence type="ECO:0000256" key="4">
    <source>
        <dbReference type="ARBA" id="ARBA00022692"/>
    </source>
</evidence>
<gene>
    <name evidence="10" type="ORF">OESDEN_19769</name>
</gene>
<dbReference type="SMART" id="SM00382">
    <property type="entry name" value="AAA"/>
    <property type="match status" value="1"/>
</dbReference>
<dbReference type="SUPFAM" id="SSF52540">
    <property type="entry name" value="P-loop containing nucleoside triphosphate hydrolases"/>
    <property type="match status" value="1"/>
</dbReference>
<dbReference type="AlphaFoldDB" id="A0A0B1SBE7"/>
<proteinExistence type="inferred from homology"/>
<keyword evidence="8" id="KW-0472">Membrane</keyword>
<dbReference type="GO" id="GO:0140359">
    <property type="term" value="F:ABC-type transporter activity"/>
    <property type="evidence" value="ECO:0007669"/>
    <property type="project" value="InterPro"/>
</dbReference>
<dbReference type="InterPro" id="IPR043926">
    <property type="entry name" value="ABCG_dom"/>
</dbReference>
<keyword evidence="4" id="KW-0812">Transmembrane</keyword>
<dbReference type="InterPro" id="IPR003439">
    <property type="entry name" value="ABC_transporter-like_ATP-bd"/>
</dbReference>
<dbReference type="OrthoDB" id="66620at2759"/>
<dbReference type="Proteomes" id="UP000053660">
    <property type="component" value="Unassembled WGS sequence"/>
</dbReference>
<dbReference type="InterPro" id="IPR003593">
    <property type="entry name" value="AAA+_ATPase"/>
</dbReference>
<dbReference type="Gene3D" id="3.40.50.300">
    <property type="entry name" value="P-loop containing nucleotide triphosphate hydrolases"/>
    <property type="match status" value="1"/>
</dbReference>
<evidence type="ECO:0000256" key="7">
    <source>
        <dbReference type="ARBA" id="ARBA00022989"/>
    </source>
</evidence>
<evidence type="ECO:0000256" key="3">
    <source>
        <dbReference type="ARBA" id="ARBA00022448"/>
    </source>
</evidence>
<evidence type="ECO:0000256" key="1">
    <source>
        <dbReference type="ARBA" id="ARBA00004141"/>
    </source>
</evidence>
<dbReference type="GO" id="GO:0005524">
    <property type="term" value="F:ATP binding"/>
    <property type="evidence" value="ECO:0007669"/>
    <property type="project" value="UniProtKB-KW"/>
</dbReference>
<evidence type="ECO:0000256" key="8">
    <source>
        <dbReference type="ARBA" id="ARBA00023136"/>
    </source>
</evidence>
<dbReference type="PANTHER" id="PTHR48041:SF139">
    <property type="entry name" value="PROTEIN SCARLET"/>
    <property type="match status" value="1"/>
</dbReference>
<dbReference type="PANTHER" id="PTHR48041">
    <property type="entry name" value="ABC TRANSPORTER G FAMILY MEMBER 28"/>
    <property type="match status" value="1"/>
</dbReference>
<name>A0A0B1SBE7_OESDE</name>
<evidence type="ECO:0000313" key="10">
    <source>
        <dbReference type="EMBL" id="KHJ80555.1"/>
    </source>
</evidence>
<evidence type="ECO:0000259" key="9">
    <source>
        <dbReference type="PROSITE" id="PS50893"/>
    </source>
</evidence>
<dbReference type="EMBL" id="KN600294">
    <property type="protein sequence ID" value="KHJ80555.1"/>
    <property type="molecule type" value="Genomic_DNA"/>
</dbReference>
<dbReference type="PROSITE" id="PS00211">
    <property type="entry name" value="ABC_TRANSPORTER_1"/>
    <property type="match status" value="1"/>
</dbReference>
<keyword evidence="11" id="KW-1185">Reference proteome</keyword>